<accession>A0A7V2T0U5</accession>
<reference evidence="2" key="1">
    <citation type="journal article" date="2020" name="mSystems">
        <title>Genome- and Community-Level Interaction Insights into Carbon Utilization and Element Cycling Functions of Hydrothermarchaeota in Hydrothermal Sediment.</title>
        <authorList>
            <person name="Zhou Z."/>
            <person name="Liu Y."/>
            <person name="Xu W."/>
            <person name="Pan J."/>
            <person name="Luo Z.H."/>
            <person name="Li M."/>
        </authorList>
    </citation>
    <scope>NUCLEOTIDE SEQUENCE [LARGE SCALE GENOMIC DNA]</scope>
    <source>
        <strain evidence="2">HyVt-493</strain>
    </source>
</reference>
<protein>
    <submittedName>
        <fullName evidence="2">Uncharacterized protein</fullName>
    </submittedName>
</protein>
<dbReference type="AlphaFoldDB" id="A0A7V2T0U5"/>
<keyword evidence="1" id="KW-0472">Membrane</keyword>
<name>A0A7V2T0U5_LEUMU</name>
<keyword evidence="1" id="KW-0812">Transmembrane</keyword>
<sequence>MSRRAVNGAALSVLAAGAFYGIYKSVEIYGPKAEAGDIACYGANSCKGTTACSTSDNACTGQNSCKGKGWINLSATDCKARGGQPLKGSPGDPTA</sequence>
<dbReference type="Proteomes" id="UP000885750">
    <property type="component" value="Unassembled WGS sequence"/>
</dbReference>
<dbReference type="EMBL" id="DRMS01000017">
    <property type="protein sequence ID" value="HFC91271.1"/>
    <property type="molecule type" value="Genomic_DNA"/>
</dbReference>
<keyword evidence="1" id="KW-1133">Transmembrane helix</keyword>
<proteinExistence type="predicted"/>
<organism evidence="2">
    <name type="scientific">Leucothrix mucor</name>
    <dbReference type="NCBI Taxonomy" id="45248"/>
    <lineage>
        <taxon>Bacteria</taxon>
        <taxon>Pseudomonadati</taxon>
        <taxon>Pseudomonadota</taxon>
        <taxon>Gammaproteobacteria</taxon>
        <taxon>Thiotrichales</taxon>
        <taxon>Thiotrichaceae</taxon>
        <taxon>Leucothrix</taxon>
    </lineage>
</organism>
<feature type="transmembrane region" description="Helical" evidence="1">
    <location>
        <begin position="6"/>
        <end position="23"/>
    </location>
</feature>
<evidence type="ECO:0000256" key="1">
    <source>
        <dbReference type="SAM" id="Phobius"/>
    </source>
</evidence>
<comment type="caution">
    <text evidence="2">The sequence shown here is derived from an EMBL/GenBank/DDBJ whole genome shotgun (WGS) entry which is preliminary data.</text>
</comment>
<gene>
    <name evidence="2" type="ORF">ENJ51_00505</name>
</gene>
<evidence type="ECO:0000313" key="2">
    <source>
        <dbReference type="EMBL" id="HFC91271.1"/>
    </source>
</evidence>